<dbReference type="EMBL" id="KN838751">
    <property type="protein sequence ID" value="KIJ95586.1"/>
    <property type="molecule type" value="Genomic_DNA"/>
</dbReference>
<gene>
    <name evidence="2" type="ORF">K443DRAFT_682938</name>
</gene>
<sequence length="95" mass="10889">MFNLSSIQVLTPVAQPHIYAAVSAPMIFEPIPVLMVLYTGITIGACGLIHRCQRHRYKRQHWSYARPSPPPRIHMHLSPHLPLTPFRAYILNTYS</sequence>
<keyword evidence="3" id="KW-1185">Reference proteome</keyword>
<dbReference type="HOGENOM" id="CLU_2373110_0_0_1"/>
<organism evidence="2 3">
    <name type="scientific">Laccaria amethystina LaAM-08-1</name>
    <dbReference type="NCBI Taxonomy" id="1095629"/>
    <lineage>
        <taxon>Eukaryota</taxon>
        <taxon>Fungi</taxon>
        <taxon>Dikarya</taxon>
        <taxon>Basidiomycota</taxon>
        <taxon>Agaricomycotina</taxon>
        <taxon>Agaricomycetes</taxon>
        <taxon>Agaricomycetidae</taxon>
        <taxon>Agaricales</taxon>
        <taxon>Agaricineae</taxon>
        <taxon>Hydnangiaceae</taxon>
        <taxon>Laccaria</taxon>
    </lineage>
</organism>
<keyword evidence="1" id="KW-1133">Transmembrane helix</keyword>
<feature type="transmembrane region" description="Helical" evidence="1">
    <location>
        <begin position="30"/>
        <end position="49"/>
    </location>
</feature>
<protein>
    <submittedName>
        <fullName evidence="2">Uncharacterized protein</fullName>
    </submittedName>
</protein>
<accession>A0A0C9XCY0</accession>
<keyword evidence="1" id="KW-0472">Membrane</keyword>
<evidence type="ECO:0000313" key="2">
    <source>
        <dbReference type="EMBL" id="KIJ95586.1"/>
    </source>
</evidence>
<keyword evidence="1" id="KW-0812">Transmembrane</keyword>
<dbReference type="AlphaFoldDB" id="A0A0C9XCY0"/>
<evidence type="ECO:0000313" key="3">
    <source>
        <dbReference type="Proteomes" id="UP000054477"/>
    </source>
</evidence>
<name>A0A0C9XCY0_9AGAR</name>
<dbReference type="Proteomes" id="UP000054477">
    <property type="component" value="Unassembled WGS sequence"/>
</dbReference>
<evidence type="ECO:0000256" key="1">
    <source>
        <dbReference type="SAM" id="Phobius"/>
    </source>
</evidence>
<reference evidence="3" key="2">
    <citation type="submission" date="2015-01" db="EMBL/GenBank/DDBJ databases">
        <title>Evolutionary Origins and Diversification of the Mycorrhizal Mutualists.</title>
        <authorList>
            <consortium name="DOE Joint Genome Institute"/>
            <consortium name="Mycorrhizal Genomics Consortium"/>
            <person name="Kohler A."/>
            <person name="Kuo A."/>
            <person name="Nagy L.G."/>
            <person name="Floudas D."/>
            <person name="Copeland A."/>
            <person name="Barry K.W."/>
            <person name="Cichocki N."/>
            <person name="Veneault-Fourrey C."/>
            <person name="LaButti K."/>
            <person name="Lindquist E.A."/>
            <person name="Lipzen A."/>
            <person name="Lundell T."/>
            <person name="Morin E."/>
            <person name="Murat C."/>
            <person name="Riley R."/>
            <person name="Ohm R."/>
            <person name="Sun H."/>
            <person name="Tunlid A."/>
            <person name="Henrissat B."/>
            <person name="Grigoriev I.V."/>
            <person name="Hibbett D.S."/>
            <person name="Martin F."/>
        </authorList>
    </citation>
    <scope>NUCLEOTIDE SEQUENCE [LARGE SCALE GENOMIC DNA]</scope>
    <source>
        <strain evidence="3">LaAM-08-1</strain>
    </source>
</reference>
<proteinExistence type="predicted"/>
<reference evidence="2 3" key="1">
    <citation type="submission" date="2014-04" db="EMBL/GenBank/DDBJ databases">
        <authorList>
            <consortium name="DOE Joint Genome Institute"/>
            <person name="Kuo A."/>
            <person name="Kohler A."/>
            <person name="Nagy L.G."/>
            <person name="Floudas D."/>
            <person name="Copeland A."/>
            <person name="Barry K.W."/>
            <person name="Cichocki N."/>
            <person name="Veneault-Fourrey C."/>
            <person name="LaButti K."/>
            <person name="Lindquist E.A."/>
            <person name="Lipzen A."/>
            <person name="Lundell T."/>
            <person name="Morin E."/>
            <person name="Murat C."/>
            <person name="Sun H."/>
            <person name="Tunlid A."/>
            <person name="Henrissat B."/>
            <person name="Grigoriev I.V."/>
            <person name="Hibbett D.S."/>
            <person name="Martin F."/>
            <person name="Nordberg H.P."/>
            <person name="Cantor M.N."/>
            <person name="Hua S.X."/>
        </authorList>
    </citation>
    <scope>NUCLEOTIDE SEQUENCE [LARGE SCALE GENOMIC DNA]</scope>
    <source>
        <strain evidence="2 3">LaAM-08-1</strain>
    </source>
</reference>